<keyword evidence="2" id="KW-1185">Reference proteome</keyword>
<gene>
    <name evidence="1" type="ORF">JTE90_010461</name>
</gene>
<protein>
    <recommendedName>
        <fullName evidence="3">Maturase K</fullName>
    </recommendedName>
</protein>
<evidence type="ECO:0000313" key="2">
    <source>
        <dbReference type="Proteomes" id="UP000827092"/>
    </source>
</evidence>
<accession>A0AAV6W014</accession>
<sequence length="139" mass="16554">MNVLLSESPLIILSENNIEQLRPYLLKKMNILRKPHYFVIFEGKTSRRKRLMEKLFHRRKTRVFYLLEPGDLNTGKSLQIPLKAVLQILGYLWFCRVKSVPQTYRSVQLISNICIIWKPSEQKQCVLQHLCELLQHLYS</sequence>
<evidence type="ECO:0000313" key="1">
    <source>
        <dbReference type="EMBL" id="KAG8202099.1"/>
    </source>
</evidence>
<evidence type="ECO:0008006" key="3">
    <source>
        <dbReference type="Google" id="ProtNLM"/>
    </source>
</evidence>
<comment type="caution">
    <text evidence="1">The sequence shown here is derived from an EMBL/GenBank/DDBJ whole genome shotgun (WGS) entry which is preliminary data.</text>
</comment>
<name>A0AAV6W014_9ARAC</name>
<dbReference type="EMBL" id="JAFNEN010000001">
    <property type="protein sequence ID" value="KAG8202099.1"/>
    <property type="molecule type" value="Genomic_DNA"/>
</dbReference>
<dbReference type="AlphaFoldDB" id="A0AAV6W014"/>
<proteinExistence type="predicted"/>
<dbReference type="Proteomes" id="UP000827092">
    <property type="component" value="Unassembled WGS sequence"/>
</dbReference>
<reference evidence="1 2" key="1">
    <citation type="journal article" date="2022" name="Nat. Ecol. Evol.">
        <title>A masculinizing supergene underlies an exaggerated male reproductive morph in a spider.</title>
        <authorList>
            <person name="Hendrickx F."/>
            <person name="De Corte Z."/>
            <person name="Sonet G."/>
            <person name="Van Belleghem S.M."/>
            <person name="Kostlbacher S."/>
            <person name="Vangestel C."/>
        </authorList>
    </citation>
    <scope>NUCLEOTIDE SEQUENCE [LARGE SCALE GENOMIC DNA]</scope>
    <source>
        <strain evidence="1">W744_W776</strain>
    </source>
</reference>
<organism evidence="1 2">
    <name type="scientific">Oedothorax gibbosus</name>
    <dbReference type="NCBI Taxonomy" id="931172"/>
    <lineage>
        <taxon>Eukaryota</taxon>
        <taxon>Metazoa</taxon>
        <taxon>Ecdysozoa</taxon>
        <taxon>Arthropoda</taxon>
        <taxon>Chelicerata</taxon>
        <taxon>Arachnida</taxon>
        <taxon>Araneae</taxon>
        <taxon>Araneomorphae</taxon>
        <taxon>Entelegynae</taxon>
        <taxon>Araneoidea</taxon>
        <taxon>Linyphiidae</taxon>
        <taxon>Erigoninae</taxon>
        <taxon>Oedothorax</taxon>
    </lineage>
</organism>